<organism evidence="1 2">
    <name type="scientific">Cryptococcus gattii EJB2</name>
    <dbReference type="NCBI Taxonomy" id="1296103"/>
    <lineage>
        <taxon>Eukaryota</taxon>
        <taxon>Fungi</taxon>
        <taxon>Dikarya</taxon>
        <taxon>Basidiomycota</taxon>
        <taxon>Agaricomycotina</taxon>
        <taxon>Tremellomycetes</taxon>
        <taxon>Tremellales</taxon>
        <taxon>Cryptococcaceae</taxon>
        <taxon>Cryptococcus</taxon>
        <taxon>Cryptococcus gattii species complex</taxon>
    </lineage>
</organism>
<protein>
    <submittedName>
        <fullName evidence="1">Uncharacterized protein</fullName>
    </submittedName>
</protein>
<accession>A0ABR5BN21</accession>
<reference evidence="1 2" key="1">
    <citation type="submission" date="2015-01" db="EMBL/GenBank/DDBJ databases">
        <title>The Genome Sequence of Cryptococcus gattii EJB2.</title>
        <authorList>
            <consortium name="The Broad Institute Genomics Platform"/>
            <person name="Cuomo C."/>
            <person name="Litvintseva A."/>
            <person name="Chen Y."/>
            <person name="Heitman J."/>
            <person name="Sun S."/>
            <person name="Springer D."/>
            <person name="Dromer F."/>
            <person name="Young S."/>
            <person name="Zeng Q."/>
            <person name="Gargeya S."/>
            <person name="Abouelleil A."/>
            <person name="Alvarado L."/>
            <person name="Chapman S.B."/>
            <person name="Gainer-Dewar J."/>
            <person name="Goldberg J."/>
            <person name="Griggs A."/>
            <person name="Gujja S."/>
            <person name="Hansen M."/>
            <person name="Howarth C."/>
            <person name="Imamovic A."/>
            <person name="Larimer J."/>
            <person name="Murphy C."/>
            <person name="Naylor J."/>
            <person name="Pearson M."/>
            <person name="Priest M."/>
            <person name="Roberts A."/>
            <person name="Saif S."/>
            <person name="Shea T."/>
            <person name="Sykes S."/>
            <person name="Wortman J."/>
            <person name="Nusbaum C."/>
            <person name="Birren B."/>
        </authorList>
    </citation>
    <scope>NUCLEOTIDE SEQUENCE [LARGE SCALE GENOMIC DNA]</scope>
    <source>
        <strain evidence="1 2">EJB2</strain>
    </source>
</reference>
<dbReference type="EMBL" id="KN848782">
    <property type="protein sequence ID" value="KIR76721.1"/>
    <property type="molecule type" value="Genomic_DNA"/>
</dbReference>
<gene>
    <name evidence="1" type="ORF">I306_06341</name>
</gene>
<proteinExistence type="predicted"/>
<evidence type="ECO:0000313" key="2">
    <source>
        <dbReference type="Proteomes" id="UP000054272"/>
    </source>
</evidence>
<dbReference type="Proteomes" id="UP000054272">
    <property type="component" value="Unassembled WGS sequence"/>
</dbReference>
<keyword evidence="2" id="KW-1185">Reference proteome</keyword>
<evidence type="ECO:0000313" key="1">
    <source>
        <dbReference type="EMBL" id="KIR76721.1"/>
    </source>
</evidence>
<sequence>MGHYYRSGTSSRHSFMQSLGSDRSRNNVAISEGSILFSSCLIHPNNVITPPFGLSVNGKLRPYAKPSAYIDVVLSLIAALTRRNTGRNKQ</sequence>
<name>A0ABR5BN21_9TREE</name>